<feature type="signal peptide" evidence="6">
    <location>
        <begin position="1"/>
        <end position="29"/>
    </location>
</feature>
<feature type="domain" description="OmpA-like" evidence="7">
    <location>
        <begin position="143"/>
        <end position="257"/>
    </location>
</feature>
<gene>
    <name evidence="8" type="ORF">AOY20_10055</name>
</gene>
<dbReference type="InterPro" id="IPR050330">
    <property type="entry name" value="Bact_OuterMem_StrucFunc"/>
</dbReference>
<dbReference type="KEGG" id="aei:AOY20_10055"/>
<dbReference type="OrthoDB" id="9782229at2"/>
<dbReference type="InterPro" id="IPR036737">
    <property type="entry name" value="OmpA-like_sf"/>
</dbReference>
<dbReference type="PRINTS" id="PR01023">
    <property type="entry name" value="NAFLGMOTY"/>
</dbReference>
<dbReference type="EMBL" id="CP012808">
    <property type="protein sequence ID" value="ALH95842.1"/>
    <property type="molecule type" value="Genomic_DNA"/>
</dbReference>
<dbReference type="Proteomes" id="UP000064939">
    <property type="component" value="Chromosome"/>
</dbReference>
<organism evidence="8 9">
    <name type="scientific">Acinetobacter equi</name>
    <dbReference type="NCBI Taxonomy" id="1324350"/>
    <lineage>
        <taxon>Bacteria</taxon>
        <taxon>Pseudomonadati</taxon>
        <taxon>Pseudomonadota</taxon>
        <taxon>Gammaproteobacteria</taxon>
        <taxon>Moraxellales</taxon>
        <taxon>Moraxellaceae</taxon>
        <taxon>Acinetobacter</taxon>
    </lineage>
</organism>
<dbReference type="Pfam" id="PF00691">
    <property type="entry name" value="OmpA"/>
    <property type="match status" value="1"/>
</dbReference>
<evidence type="ECO:0000256" key="2">
    <source>
        <dbReference type="ARBA" id="ARBA00023136"/>
    </source>
</evidence>
<reference evidence="8 9" key="1">
    <citation type="journal article" date="2015" name="Int. J. Syst. Evol. Microbiol.">
        <title>Acinetobacter equi sp. nov. isolated from horse faeces.</title>
        <authorList>
            <person name="Poppel M.T."/>
            <person name="Skiebe E."/>
            <person name="Laue M."/>
            <person name="Bergmann H."/>
            <person name="Ebersberger I."/>
            <person name="Garn T."/>
            <person name="Fruth A."/>
            <person name="Baumgardt S."/>
            <person name="Busse H.J."/>
            <person name="Wilharm G."/>
        </authorList>
    </citation>
    <scope>NUCLEOTIDE SEQUENCE [LARGE SCALE GENOMIC DNA]</scope>
    <source>
        <strain evidence="8 9">114</strain>
    </source>
</reference>
<dbReference type="Gene3D" id="3.30.1330.60">
    <property type="entry name" value="OmpA-like domain"/>
    <property type="match status" value="1"/>
</dbReference>
<dbReference type="Pfam" id="PF04972">
    <property type="entry name" value="BON"/>
    <property type="match status" value="1"/>
</dbReference>
<dbReference type="GO" id="GO:0009279">
    <property type="term" value="C:cell outer membrane"/>
    <property type="evidence" value="ECO:0007669"/>
    <property type="project" value="UniProtKB-SubCell"/>
</dbReference>
<dbReference type="PANTHER" id="PTHR30329">
    <property type="entry name" value="STATOR ELEMENT OF FLAGELLAR MOTOR COMPLEX"/>
    <property type="match status" value="1"/>
</dbReference>
<evidence type="ECO:0000256" key="4">
    <source>
        <dbReference type="PROSITE-ProRule" id="PRU00473"/>
    </source>
</evidence>
<evidence type="ECO:0000259" key="7">
    <source>
        <dbReference type="PROSITE" id="PS51123"/>
    </source>
</evidence>
<dbReference type="InterPro" id="IPR006665">
    <property type="entry name" value="OmpA-like"/>
</dbReference>
<keyword evidence="9" id="KW-1185">Reference proteome</keyword>
<dbReference type="CDD" id="cd07185">
    <property type="entry name" value="OmpA_C-like"/>
    <property type="match status" value="1"/>
</dbReference>
<protein>
    <recommendedName>
        <fullName evidence="7">OmpA-like domain-containing protein</fullName>
    </recommendedName>
</protein>
<dbReference type="RefSeq" id="WP_054581730.1">
    <property type="nucleotide sequence ID" value="NZ_CP012808.1"/>
</dbReference>
<name>A0A0N9VF08_9GAMM</name>
<dbReference type="AlphaFoldDB" id="A0A0N9VF08"/>
<dbReference type="STRING" id="1324350.AOY20_10055"/>
<evidence type="ECO:0000313" key="9">
    <source>
        <dbReference type="Proteomes" id="UP000064939"/>
    </source>
</evidence>
<dbReference type="PROSITE" id="PS51123">
    <property type="entry name" value="OMPA_2"/>
    <property type="match status" value="1"/>
</dbReference>
<dbReference type="PRINTS" id="PR01021">
    <property type="entry name" value="OMPADOMAIN"/>
</dbReference>
<keyword evidence="2 4" id="KW-0472">Membrane</keyword>
<proteinExistence type="predicted"/>
<dbReference type="PANTHER" id="PTHR30329:SF21">
    <property type="entry name" value="LIPOPROTEIN YIAD-RELATED"/>
    <property type="match status" value="1"/>
</dbReference>
<evidence type="ECO:0000256" key="6">
    <source>
        <dbReference type="SAM" id="SignalP"/>
    </source>
</evidence>
<feature type="region of interest" description="Disordered" evidence="5">
    <location>
        <begin position="228"/>
        <end position="250"/>
    </location>
</feature>
<keyword evidence="6" id="KW-0732">Signal</keyword>
<dbReference type="SUPFAM" id="SSF103088">
    <property type="entry name" value="OmpA-like"/>
    <property type="match status" value="1"/>
</dbReference>
<evidence type="ECO:0000256" key="1">
    <source>
        <dbReference type="ARBA" id="ARBA00004442"/>
    </source>
</evidence>
<dbReference type="Gene3D" id="3.40.1520.20">
    <property type="match status" value="1"/>
</dbReference>
<feature type="chain" id="PRO_5006039419" description="OmpA-like domain-containing protein" evidence="6">
    <location>
        <begin position="30"/>
        <end position="257"/>
    </location>
</feature>
<evidence type="ECO:0000313" key="8">
    <source>
        <dbReference type="EMBL" id="ALH95842.1"/>
    </source>
</evidence>
<dbReference type="InterPro" id="IPR006664">
    <property type="entry name" value="OMP_bac"/>
</dbReference>
<comment type="subcellular location">
    <subcellularLocation>
        <location evidence="1">Cell outer membrane</location>
    </subcellularLocation>
</comment>
<accession>A0A0N9VF08</accession>
<sequence length="257" mass="28199">MKNNIKKDVHIVKKLSILFGMLITTQSFANPIVIEGVVPDQASKTQIINKLKETYGDTQIVDKILVRPVVMPKGWIETVTQSINPDLKKVSQGKLVVQGTQVKLSGKVSNEIDKTSTEATIKNGIQPTYRFSSTLSLNLAEQKILDDALKNRIIEFESGSAVLTAAGQQILNEMAAALNKVKGKNIKIIGHTDSSGDPKKNIILSQQRADAVKQYLIEKQIPSDKLATEGLGAQKPVADNTTAEGRKKNRRIEFEVL</sequence>
<evidence type="ECO:0000256" key="3">
    <source>
        <dbReference type="ARBA" id="ARBA00023237"/>
    </source>
</evidence>
<dbReference type="InterPro" id="IPR007055">
    <property type="entry name" value="BON_dom"/>
</dbReference>
<evidence type="ECO:0000256" key="5">
    <source>
        <dbReference type="SAM" id="MobiDB-lite"/>
    </source>
</evidence>
<keyword evidence="3" id="KW-0998">Cell outer membrane</keyword>